<proteinExistence type="predicted"/>
<organism evidence="2">
    <name type="scientific">Arundo donax</name>
    <name type="common">Giant reed</name>
    <name type="synonym">Donax arundinaceus</name>
    <dbReference type="NCBI Taxonomy" id="35708"/>
    <lineage>
        <taxon>Eukaryota</taxon>
        <taxon>Viridiplantae</taxon>
        <taxon>Streptophyta</taxon>
        <taxon>Embryophyta</taxon>
        <taxon>Tracheophyta</taxon>
        <taxon>Spermatophyta</taxon>
        <taxon>Magnoliopsida</taxon>
        <taxon>Liliopsida</taxon>
        <taxon>Poales</taxon>
        <taxon>Poaceae</taxon>
        <taxon>PACMAD clade</taxon>
        <taxon>Arundinoideae</taxon>
        <taxon>Arundineae</taxon>
        <taxon>Arundo</taxon>
    </lineage>
</organism>
<feature type="domain" description="Partial AB-hydrolase lipase" evidence="1">
    <location>
        <begin position="22"/>
        <end position="79"/>
    </location>
</feature>
<accession>A0A0A9B0W0</accession>
<reference evidence="2" key="2">
    <citation type="journal article" date="2015" name="Data Brief">
        <title>Shoot transcriptome of the giant reed, Arundo donax.</title>
        <authorList>
            <person name="Barrero R.A."/>
            <person name="Guerrero F.D."/>
            <person name="Moolhuijzen P."/>
            <person name="Goolsby J.A."/>
            <person name="Tidwell J."/>
            <person name="Bellgard S.E."/>
            <person name="Bellgard M.I."/>
        </authorList>
    </citation>
    <scope>NUCLEOTIDE SEQUENCE</scope>
    <source>
        <tissue evidence="2">Shoot tissue taken approximately 20 cm above the soil surface</tissue>
    </source>
</reference>
<sequence>MNDIGDQCPPLPHPLGMCKSRVAAFGYPCEEYTVTTEDGYILSLKRIPHGLSDADNSTENTRPPVLLFHGLMVDGFSWTEYTKAIAWLHFGRRWV</sequence>
<dbReference type="GO" id="GO:0006629">
    <property type="term" value="P:lipid metabolic process"/>
    <property type="evidence" value="ECO:0007669"/>
    <property type="project" value="InterPro"/>
</dbReference>
<dbReference type="AlphaFoldDB" id="A0A0A9B0W0"/>
<dbReference type="SUPFAM" id="SSF53474">
    <property type="entry name" value="alpha/beta-Hydrolases"/>
    <property type="match status" value="1"/>
</dbReference>
<dbReference type="EMBL" id="GBRH01244923">
    <property type="protein sequence ID" value="JAD52972.1"/>
    <property type="molecule type" value="Transcribed_RNA"/>
</dbReference>
<dbReference type="InterPro" id="IPR029058">
    <property type="entry name" value="AB_hydrolase_fold"/>
</dbReference>
<dbReference type="PANTHER" id="PTHR11005">
    <property type="entry name" value="LYSOSOMAL ACID LIPASE-RELATED"/>
    <property type="match status" value="1"/>
</dbReference>
<protein>
    <recommendedName>
        <fullName evidence="1">Partial AB-hydrolase lipase domain-containing protein</fullName>
    </recommendedName>
</protein>
<dbReference type="Gene3D" id="3.40.50.1820">
    <property type="entry name" value="alpha/beta hydrolase"/>
    <property type="match status" value="1"/>
</dbReference>
<evidence type="ECO:0000259" key="1">
    <source>
        <dbReference type="Pfam" id="PF04083"/>
    </source>
</evidence>
<evidence type="ECO:0000313" key="2">
    <source>
        <dbReference type="EMBL" id="JAD52972.1"/>
    </source>
</evidence>
<dbReference type="InterPro" id="IPR006693">
    <property type="entry name" value="AB_hydrolase_lipase"/>
</dbReference>
<name>A0A0A9B0W0_ARUDO</name>
<reference evidence="2" key="1">
    <citation type="submission" date="2014-09" db="EMBL/GenBank/DDBJ databases">
        <authorList>
            <person name="Magalhaes I.L.F."/>
            <person name="Oliveira U."/>
            <person name="Santos F.R."/>
            <person name="Vidigal T.H.D.A."/>
            <person name="Brescovit A.D."/>
            <person name="Santos A.J."/>
        </authorList>
    </citation>
    <scope>NUCLEOTIDE SEQUENCE</scope>
    <source>
        <tissue evidence="2">Shoot tissue taken approximately 20 cm above the soil surface</tissue>
    </source>
</reference>
<dbReference type="Pfam" id="PF04083">
    <property type="entry name" value="Abhydro_lipase"/>
    <property type="match status" value="1"/>
</dbReference>